<evidence type="ECO:0000313" key="1">
    <source>
        <dbReference type="EMBL" id="QBE95251.1"/>
    </source>
</evidence>
<accession>A0A4P6LSP2</accession>
<evidence type="ECO:0000313" key="3">
    <source>
        <dbReference type="Proteomes" id="UP000289794"/>
    </source>
</evidence>
<dbReference type="AlphaFoldDB" id="A0A4P6LSP2"/>
<reference evidence="1 3" key="1">
    <citation type="submission" date="2019-01" db="EMBL/GenBank/DDBJ databases">
        <title>PMF-metabolizing Aryl O-demethylase.</title>
        <authorList>
            <person name="Kim M."/>
        </authorList>
    </citation>
    <scope>NUCLEOTIDE SEQUENCE [LARGE SCALE GENOMIC DNA]</scope>
    <source>
        <strain evidence="1 3">PMF1</strain>
    </source>
</reference>
<dbReference type="RefSeq" id="WP_130179864.1">
    <property type="nucleotide sequence ID" value="NZ_CP035945.1"/>
</dbReference>
<dbReference type="Proteomes" id="UP000289794">
    <property type="component" value="Chromosome"/>
</dbReference>
<dbReference type="KEGG" id="bpro:PMF13cell1_00766"/>
<organism evidence="1 3">
    <name type="scientific">Blautia producta</name>
    <dbReference type="NCBI Taxonomy" id="33035"/>
    <lineage>
        <taxon>Bacteria</taxon>
        <taxon>Bacillati</taxon>
        <taxon>Bacillota</taxon>
        <taxon>Clostridia</taxon>
        <taxon>Lachnospirales</taxon>
        <taxon>Lachnospiraceae</taxon>
        <taxon>Blautia</taxon>
    </lineage>
</organism>
<dbReference type="EMBL" id="CP035945">
    <property type="protein sequence ID" value="QBE95251.1"/>
    <property type="molecule type" value="Genomic_DNA"/>
</dbReference>
<dbReference type="KEGG" id="bpro:PMF13cell1_04493"/>
<proteinExistence type="predicted"/>
<dbReference type="EMBL" id="CP035945">
    <property type="protein sequence ID" value="QBE98924.1"/>
    <property type="molecule type" value="Genomic_DNA"/>
</dbReference>
<protein>
    <submittedName>
        <fullName evidence="1">Uncharacterized protein</fullName>
    </submittedName>
</protein>
<sequence>MKINVFGFGDELMGSMGRYAAISEEIVDNVDYGRGLVDAVNEVKDNCGFKADVLEKAYRYIKEGVDYSQCRSLSDVCGLNGVTQSKRFLDVAMVNREAVLQGFKVMKDICEQDQSKCVKCPVQDICLEIKEEIVPSEMELPLK</sequence>
<evidence type="ECO:0000313" key="2">
    <source>
        <dbReference type="EMBL" id="QBE98924.1"/>
    </source>
</evidence>
<name>A0A4P6LSP2_9FIRM</name>
<gene>
    <name evidence="1" type="ORF">PMF13cell1_00766</name>
    <name evidence="2" type="ORF">PMF13cell1_04493</name>
</gene>